<protein>
    <submittedName>
        <fullName evidence="1">Uncharacterized protein</fullName>
    </submittedName>
</protein>
<proteinExistence type="predicted"/>
<evidence type="ECO:0000313" key="1">
    <source>
        <dbReference type="EMBL" id="MPN34400.1"/>
    </source>
</evidence>
<dbReference type="AlphaFoldDB" id="A0A645H6R5"/>
<gene>
    <name evidence="1" type="ORF">SDC9_181893</name>
</gene>
<name>A0A645H6R5_9ZZZZ</name>
<reference evidence="1" key="1">
    <citation type="submission" date="2019-08" db="EMBL/GenBank/DDBJ databases">
        <authorList>
            <person name="Kucharzyk K."/>
            <person name="Murdoch R.W."/>
            <person name="Higgins S."/>
            <person name="Loffler F."/>
        </authorList>
    </citation>
    <scope>NUCLEOTIDE SEQUENCE</scope>
</reference>
<accession>A0A645H6R5</accession>
<dbReference type="EMBL" id="VSSQ01087427">
    <property type="protein sequence ID" value="MPN34400.1"/>
    <property type="molecule type" value="Genomic_DNA"/>
</dbReference>
<organism evidence="1">
    <name type="scientific">bioreactor metagenome</name>
    <dbReference type="NCBI Taxonomy" id="1076179"/>
    <lineage>
        <taxon>unclassified sequences</taxon>
        <taxon>metagenomes</taxon>
        <taxon>ecological metagenomes</taxon>
    </lineage>
</organism>
<comment type="caution">
    <text evidence="1">The sequence shown here is derived from an EMBL/GenBank/DDBJ whole genome shotgun (WGS) entry which is preliminary data.</text>
</comment>
<sequence>MAAGDNERNFRNVMAAKFGTSVLAGKKRYKDPIEKADSAEISVDDSILLPDGRLVLIEVDSANMAKLIAGQYALLNGLYTGDFDKTLFLTIHYFANYEASRTIKNLKFIQGLAPSRKWLPYAAFHISDFGQMIEKASGIADLIDSLWPKLAATAKKPSSTAHIKIPALT</sequence>